<dbReference type="AlphaFoldDB" id="A0A2A2LFL1"/>
<organism evidence="2 3">
    <name type="scientific">Diploscapter pachys</name>
    <dbReference type="NCBI Taxonomy" id="2018661"/>
    <lineage>
        <taxon>Eukaryota</taxon>
        <taxon>Metazoa</taxon>
        <taxon>Ecdysozoa</taxon>
        <taxon>Nematoda</taxon>
        <taxon>Chromadorea</taxon>
        <taxon>Rhabditida</taxon>
        <taxon>Rhabditina</taxon>
        <taxon>Rhabditomorpha</taxon>
        <taxon>Rhabditoidea</taxon>
        <taxon>Rhabditidae</taxon>
        <taxon>Diploscapter</taxon>
    </lineage>
</organism>
<dbReference type="EMBL" id="LIAE01006813">
    <property type="protein sequence ID" value="PAV84888.1"/>
    <property type="molecule type" value="Genomic_DNA"/>
</dbReference>
<feature type="transmembrane region" description="Helical" evidence="1">
    <location>
        <begin position="32"/>
        <end position="58"/>
    </location>
</feature>
<name>A0A2A2LFL1_9BILA</name>
<feature type="transmembrane region" description="Helical" evidence="1">
    <location>
        <begin position="301"/>
        <end position="318"/>
    </location>
</feature>
<sequence>MAFFSSKSQSDVENFTYGSTVQIQTMDDASRAFFYTIGLVLTIQTFVTNGAVAIFMFANRSRSSTSFYRLMCVYVIINFVSSGVALLTTIVLNILGMNYSPLPPPKPPNDPEGYLPMQKDDKRVDMVMDGGVVLDLFVCICTSIVLFLIGLNRFGIFVWSPIEKYIFGRTGFRIVNLLMLISATGISAYMWLSGLMERKFDDDKGIMINNMDKGADYTVAIFYIIPILSFGFYPAVIISLRQKRPLIRSEKTNVLLNKTENITLKIGIEILAIYSLALIFHESCEWAPRNLENYFMEIEKIIAAIPQFAVPIIFITRVSEFRFSNILQPTSHKSSQHTFS</sequence>
<protein>
    <recommendedName>
        <fullName evidence="4">G-protein coupled receptors family 1 profile domain-containing protein</fullName>
    </recommendedName>
</protein>
<accession>A0A2A2LFL1</accession>
<dbReference type="OrthoDB" id="5801087at2759"/>
<keyword evidence="1" id="KW-1133">Transmembrane helix</keyword>
<comment type="caution">
    <text evidence="2">The sequence shown here is derived from an EMBL/GenBank/DDBJ whole genome shotgun (WGS) entry which is preliminary data.</text>
</comment>
<feature type="transmembrane region" description="Helical" evidence="1">
    <location>
        <begin position="220"/>
        <end position="241"/>
    </location>
</feature>
<proteinExistence type="predicted"/>
<dbReference type="SUPFAM" id="SSF81321">
    <property type="entry name" value="Family A G protein-coupled receptor-like"/>
    <property type="match status" value="1"/>
</dbReference>
<feature type="transmembrane region" description="Helical" evidence="1">
    <location>
        <begin position="172"/>
        <end position="192"/>
    </location>
</feature>
<keyword evidence="3" id="KW-1185">Reference proteome</keyword>
<keyword evidence="1" id="KW-0812">Transmembrane</keyword>
<keyword evidence="1" id="KW-0472">Membrane</keyword>
<feature type="transmembrane region" description="Helical" evidence="1">
    <location>
        <begin position="132"/>
        <end position="151"/>
    </location>
</feature>
<feature type="transmembrane region" description="Helical" evidence="1">
    <location>
        <begin position="70"/>
        <end position="95"/>
    </location>
</feature>
<dbReference type="Gene3D" id="1.20.1070.10">
    <property type="entry name" value="Rhodopsin 7-helix transmembrane proteins"/>
    <property type="match status" value="1"/>
</dbReference>
<evidence type="ECO:0000313" key="3">
    <source>
        <dbReference type="Proteomes" id="UP000218231"/>
    </source>
</evidence>
<reference evidence="2 3" key="1">
    <citation type="journal article" date="2017" name="Curr. Biol.">
        <title>Genome architecture and evolution of a unichromosomal asexual nematode.</title>
        <authorList>
            <person name="Fradin H."/>
            <person name="Zegar C."/>
            <person name="Gutwein M."/>
            <person name="Lucas J."/>
            <person name="Kovtun M."/>
            <person name="Corcoran D."/>
            <person name="Baugh L.R."/>
            <person name="Kiontke K."/>
            <person name="Gunsalus K."/>
            <person name="Fitch D.H."/>
            <person name="Piano F."/>
        </authorList>
    </citation>
    <scope>NUCLEOTIDE SEQUENCE [LARGE SCALE GENOMIC DNA]</scope>
    <source>
        <strain evidence="2">PF1309</strain>
    </source>
</reference>
<evidence type="ECO:0000256" key="1">
    <source>
        <dbReference type="SAM" id="Phobius"/>
    </source>
</evidence>
<evidence type="ECO:0008006" key="4">
    <source>
        <dbReference type="Google" id="ProtNLM"/>
    </source>
</evidence>
<feature type="transmembrane region" description="Helical" evidence="1">
    <location>
        <begin position="262"/>
        <end position="281"/>
    </location>
</feature>
<evidence type="ECO:0000313" key="2">
    <source>
        <dbReference type="EMBL" id="PAV84888.1"/>
    </source>
</evidence>
<dbReference type="Proteomes" id="UP000218231">
    <property type="component" value="Unassembled WGS sequence"/>
</dbReference>
<gene>
    <name evidence="2" type="ORF">WR25_25200</name>
</gene>